<dbReference type="Proteomes" id="UP001177140">
    <property type="component" value="Unassembled WGS sequence"/>
</dbReference>
<comment type="caution">
    <text evidence="2">The sequence shown here is derived from an EMBL/GenBank/DDBJ whole genome shotgun (WGS) entry which is preliminary data.</text>
</comment>
<organism evidence="2 3">
    <name type="scientific">Papaver nudicaule</name>
    <name type="common">Iceland poppy</name>
    <dbReference type="NCBI Taxonomy" id="74823"/>
    <lineage>
        <taxon>Eukaryota</taxon>
        <taxon>Viridiplantae</taxon>
        <taxon>Streptophyta</taxon>
        <taxon>Embryophyta</taxon>
        <taxon>Tracheophyta</taxon>
        <taxon>Spermatophyta</taxon>
        <taxon>Magnoliopsida</taxon>
        <taxon>Ranunculales</taxon>
        <taxon>Papaveraceae</taxon>
        <taxon>Papaveroideae</taxon>
        <taxon>Papaver</taxon>
    </lineage>
</organism>
<feature type="non-terminal residue" evidence="2">
    <location>
        <position position="53"/>
    </location>
</feature>
<feature type="region of interest" description="Disordered" evidence="1">
    <location>
        <begin position="1"/>
        <end position="53"/>
    </location>
</feature>
<proteinExistence type="predicted"/>
<feature type="non-terminal residue" evidence="2">
    <location>
        <position position="1"/>
    </location>
</feature>
<dbReference type="AlphaFoldDB" id="A0AA41UZ89"/>
<accession>A0AA41UZ89</accession>
<reference evidence="2" key="1">
    <citation type="submission" date="2022-03" db="EMBL/GenBank/DDBJ databases">
        <title>A functionally conserved STORR gene fusion in Papaver species that diverged 16.8 million years ago.</title>
        <authorList>
            <person name="Catania T."/>
        </authorList>
    </citation>
    <scope>NUCLEOTIDE SEQUENCE</scope>
    <source>
        <strain evidence="2">S-191538</strain>
    </source>
</reference>
<gene>
    <name evidence="2" type="ORF">MKW94_022504</name>
</gene>
<name>A0AA41UZ89_PAPNU</name>
<feature type="compositionally biased region" description="Polar residues" evidence="1">
    <location>
        <begin position="44"/>
        <end position="53"/>
    </location>
</feature>
<evidence type="ECO:0000256" key="1">
    <source>
        <dbReference type="SAM" id="MobiDB-lite"/>
    </source>
</evidence>
<evidence type="ECO:0000313" key="2">
    <source>
        <dbReference type="EMBL" id="MCL7025774.1"/>
    </source>
</evidence>
<evidence type="ECO:0000313" key="3">
    <source>
        <dbReference type="Proteomes" id="UP001177140"/>
    </source>
</evidence>
<sequence>IYQLKHGRRSSIPNPPLRIGESEDFRSGLIRPQLRGPGDAPRLSNITSHPILS</sequence>
<keyword evidence="3" id="KW-1185">Reference proteome</keyword>
<dbReference type="EMBL" id="JAJJMA010048931">
    <property type="protein sequence ID" value="MCL7025774.1"/>
    <property type="molecule type" value="Genomic_DNA"/>
</dbReference>
<protein>
    <submittedName>
        <fullName evidence="2">Uncharacterized protein</fullName>
    </submittedName>
</protein>